<evidence type="ECO:0000256" key="6">
    <source>
        <dbReference type="ARBA" id="ARBA00022490"/>
    </source>
</evidence>
<feature type="compositionally biased region" description="Basic and acidic residues" evidence="8">
    <location>
        <begin position="239"/>
        <end position="252"/>
    </location>
</feature>
<evidence type="ECO:0000256" key="4">
    <source>
        <dbReference type="ARBA" id="ARBA00009461"/>
    </source>
</evidence>
<dbReference type="Proteomes" id="UP000663888">
    <property type="component" value="Unassembled WGS sequence"/>
</dbReference>
<evidence type="ECO:0000259" key="9">
    <source>
        <dbReference type="SMART" id="SM01312"/>
    </source>
</evidence>
<dbReference type="AlphaFoldDB" id="A0A8H3H615"/>
<evidence type="ECO:0000256" key="1">
    <source>
        <dbReference type="ARBA" id="ARBA00002738"/>
    </source>
</evidence>
<evidence type="ECO:0000256" key="2">
    <source>
        <dbReference type="ARBA" id="ARBA00004123"/>
    </source>
</evidence>
<dbReference type="PANTHER" id="PTHR41391:SF1">
    <property type="entry name" value="RESTRICTION OF TELOMERE CAPPING PROTEIN 4"/>
    <property type="match status" value="1"/>
</dbReference>
<reference evidence="10" key="1">
    <citation type="submission" date="2021-01" db="EMBL/GenBank/DDBJ databases">
        <authorList>
            <person name="Kaushik A."/>
        </authorList>
    </citation>
    <scope>NUCLEOTIDE SEQUENCE</scope>
    <source>
        <strain evidence="10">AG4-R118</strain>
    </source>
</reference>
<feature type="compositionally biased region" description="Low complexity" evidence="8">
    <location>
        <begin position="127"/>
        <end position="138"/>
    </location>
</feature>
<evidence type="ECO:0000313" key="11">
    <source>
        <dbReference type="Proteomes" id="UP000663888"/>
    </source>
</evidence>
<protein>
    <recommendedName>
        <fullName evidence="5">Restriction of telomere capping protein 4</fullName>
    </recommendedName>
</protein>
<dbReference type="Pfam" id="PF14474">
    <property type="entry name" value="RTC4"/>
    <property type="match status" value="1"/>
</dbReference>
<proteinExistence type="inferred from homology"/>
<comment type="caution">
    <text evidence="10">The sequence shown here is derived from an EMBL/GenBank/DDBJ whole genome shotgun (WGS) entry which is preliminary data.</text>
</comment>
<feature type="compositionally biased region" description="Low complexity" evidence="8">
    <location>
        <begin position="85"/>
        <end position="95"/>
    </location>
</feature>
<sequence>MERRRQQRGLVDIQPLGLRRNRGVVSSGFGEDLGSTNYTGRPKVARNPRTKSNKEKERENEDSGAVAPILDVDPDGSLDPIGLVSSQSSEAVTSSNAKPRADPTTASKPVPQPVPQPAPFRRPRPTKPASKASSLSKPKPTRHQTGKARRIADSDDEDPVSRPSSRFTTTPNGSKESSPLSEQESRGVKPTVHGPQPAPFKRHAQPGAMFVERDKPSTSAPKVPAPPPWKTGSALQMGPKRDTATELLDHNDITASQRVGESQIDRESLKSVRIPKKNDRNTKNITPVPIKEIHGESKKTSAFPMAGYAKEVAAKQVDEATEARSPRKRFKPDDVERIFKQAEQDELMGIDDETLPPLDLHNLCPFCDEPFPDNPSPDLIQLLTDLKKVAVSEPRLRNPNGLTAPLMTYINLCQMHRAESIHVEQGRRNHWPSVIDWDDVRERLKSPKVVKALRTIINDPHSSDFFVAFYNTIKRDGALKAASIRAQLDTFELSHPGYYGEQGSLIFFDTLNELFPNLTSDECKPLTTRQFFMSVLVPEAAALLIEQDMDCTHEEALITLRESRQYGLAMFPDRGGFFGSGKGDHMDEAGAKQLKWRKDVVGSTYSGNRPGTAQSPMLKPRFLEESDQDILIVD</sequence>
<gene>
    <name evidence="10" type="ORF">RDB_LOCUS127074</name>
</gene>
<evidence type="ECO:0000256" key="5">
    <source>
        <dbReference type="ARBA" id="ARBA00015162"/>
    </source>
</evidence>
<evidence type="ECO:0000256" key="3">
    <source>
        <dbReference type="ARBA" id="ARBA00004496"/>
    </source>
</evidence>
<dbReference type="InterPro" id="IPR028094">
    <property type="entry name" value="RTC4_C"/>
</dbReference>
<comment type="similarity">
    <text evidence="4">Belongs to the RTC4 family.</text>
</comment>
<keyword evidence="6" id="KW-0963">Cytoplasm</keyword>
<accession>A0A8H3H615</accession>
<dbReference type="PANTHER" id="PTHR41391">
    <property type="entry name" value="RESTRICTION OF TELOMERE CAPPING PROTEIN 4"/>
    <property type="match status" value="1"/>
</dbReference>
<organism evidence="10 11">
    <name type="scientific">Rhizoctonia solani</name>
    <dbReference type="NCBI Taxonomy" id="456999"/>
    <lineage>
        <taxon>Eukaryota</taxon>
        <taxon>Fungi</taxon>
        <taxon>Dikarya</taxon>
        <taxon>Basidiomycota</taxon>
        <taxon>Agaricomycotina</taxon>
        <taxon>Agaricomycetes</taxon>
        <taxon>Cantharellales</taxon>
        <taxon>Ceratobasidiaceae</taxon>
        <taxon>Rhizoctonia</taxon>
    </lineage>
</organism>
<dbReference type="SMART" id="SM01312">
    <property type="entry name" value="RTC4"/>
    <property type="match status" value="1"/>
</dbReference>
<feature type="compositionally biased region" description="Basic and acidic residues" evidence="8">
    <location>
        <begin position="52"/>
        <end position="61"/>
    </location>
</feature>
<feature type="compositionally biased region" description="Basic residues" evidence="8">
    <location>
        <begin position="139"/>
        <end position="149"/>
    </location>
</feature>
<feature type="compositionally biased region" description="Polar residues" evidence="8">
    <location>
        <begin position="162"/>
        <end position="182"/>
    </location>
</feature>
<evidence type="ECO:0000256" key="8">
    <source>
        <dbReference type="SAM" id="MobiDB-lite"/>
    </source>
</evidence>
<name>A0A8H3H615_9AGAM</name>
<evidence type="ECO:0000256" key="7">
    <source>
        <dbReference type="ARBA" id="ARBA00023242"/>
    </source>
</evidence>
<comment type="subcellular location">
    <subcellularLocation>
        <location evidence="3">Cytoplasm</location>
    </subcellularLocation>
    <subcellularLocation>
        <location evidence="2">Nucleus</location>
    </subcellularLocation>
</comment>
<keyword evidence="7" id="KW-0539">Nucleus</keyword>
<dbReference type="EMBL" id="CAJMWX010001344">
    <property type="protein sequence ID" value="CAE6482737.1"/>
    <property type="molecule type" value="Genomic_DNA"/>
</dbReference>
<dbReference type="GO" id="GO:0005634">
    <property type="term" value="C:nucleus"/>
    <property type="evidence" value="ECO:0007669"/>
    <property type="project" value="UniProtKB-SubCell"/>
</dbReference>
<dbReference type="InterPro" id="IPR039024">
    <property type="entry name" value="RTC4"/>
</dbReference>
<feature type="compositionally biased region" description="Pro residues" evidence="8">
    <location>
        <begin position="110"/>
        <end position="120"/>
    </location>
</feature>
<comment type="function">
    <text evidence="1">May be involved in a process influencing telomere capping.</text>
</comment>
<evidence type="ECO:0000313" key="10">
    <source>
        <dbReference type="EMBL" id="CAE6482737.1"/>
    </source>
</evidence>
<feature type="domain" description="Restriction of telomere capping protein 4 C-terminal" evidence="9">
    <location>
        <begin position="456"/>
        <end position="573"/>
    </location>
</feature>
<feature type="region of interest" description="Disordered" evidence="8">
    <location>
        <begin position="1"/>
        <end position="270"/>
    </location>
</feature>
<dbReference type="GO" id="GO:0005737">
    <property type="term" value="C:cytoplasm"/>
    <property type="evidence" value="ECO:0007669"/>
    <property type="project" value="UniProtKB-SubCell"/>
</dbReference>